<dbReference type="Proteomes" id="UP001500506">
    <property type="component" value="Unassembled WGS sequence"/>
</dbReference>
<proteinExistence type="predicted"/>
<gene>
    <name evidence="2" type="ORF">GCM10009747_22130</name>
</gene>
<dbReference type="Gene3D" id="3.90.550.10">
    <property type="entry name" value="Spore Coat Polysaccharide Biosynthesis Protein SpsA, Chain A"/>
    <property type="match status" value="1"/>
</dbReference>
<dbReference type="Pfam" id="PF00535">
    <property type="entry name" value="Glycos_transf_2"/>
    <property type="match status" value="1"/>
</dbReference>
<reference evidence="2 3" key="1">
    <citation type="journal article" date="2019" name="Int. J. Syst. Evol. Microbiol.">
        <title>The Global Catalogue of Microorganisms (GCM) 10K type strain sequencing project: providing services to taxonomists for standard genome sequencing and annotation.</title>
        <authorList>
            <consortium name="The Broad Institute Genomics Platform"/>
            <consortium name="The Broad Institute Genome Sequencing Center for Infectious Disease"/>
            <person name="Wu L."/>
            <person name="Ma J."/>
        </authorList>
    </citation>
    <scope>NUCLEOTIDE SEQUENCE [LARGE SCALE GENOMIC DNA]</scope>
    <source>
        <strain evidence="2 3">JCM 14319</strain>
    </source>
</reference>
<evidence type="ECO:0000313" key="2">
    <source>
        <dbReference type="EMBL" id="GAA1762350.1"/>
    </source>
</evidence>
<dbReference type="InterPro" id="IPR029044">
    <property type="entry name" value="Nucleotide-diphossugar_trans"/>
</dbReference>
<organism evidence="2 3">
    <name type="scientific">Agromyces humatus</name>
    <dbReference type="NCBI Taxonomy" id="279573"/>
    <lineage>
        <taxon>Bacteria</taxon>
        <taxon>Bacillati</taxon>
        <taxon>Actinomycetota</taxon>
        <taxon>Actinomycetes</taxon>
        <taxon>Micrococcales</taxon>
        <taxon>Microbacteriaceae</taxon>
        <taxon>Agromyces</taxon>
    </lineage>
</organism>
<keyword evidence="3" id="KW-1185">Reference proteome</keyword>
<dbReference type="PANTHER" id="PTHR43685">
    <property type="entry name" value="GLYCOSYLTRANSFERASE"/>
    <property type="match status" value="1"/>
</dbReference>
<protein>
    <recommendedName>
        <fullName evidence="1">Glycosyltransferase 2-like domain-containing protein</fullName>
    </recommendedName>
</protein>
<sequence>MRSNAESPIVTIVIPLYNGERFIEETLRSVLAQTFRRLEVIVVDDGSTDGGPGIVRTHQSDARVHLATNPHLGVAEARNTGATQASERSSYLVFLDADDVWDPGALATLVSTLEQRPDAAGAFALAEYIDGDGQVMNPGDFPRHMRGREDLRDGRLVPRDSAADVRAEHLFIANLVYPPSCLLIRRAAHDAAGGFDGRFLAEDWEFVARLAKHGPFVPVDRVLVGYRRHTSNASGNRARNVRGARQVWAAVYHADHSDGMRQRIRGIWRAHQARTARRKFDEGRALIAHGRLLPGLAQAADGVAHTLLRHPPRIWIALGSRTRAHEVRSSALSRVDR</sequence>
<dbReference type="PANTHER" id="PTHR43685:SF2">
    <property type="entry name" value="GLYCOSYLTRANSFERASE 2-LIKE DOMAIN-CONTAINING PROTEIN"/>
    <property type="match status" value="1"/>
</dbReference>
<dbReference type="InterPro" id="IPR050834">
    <property type="entry name" value="Glycosyltransf_2"/>
</dbReference>
<comment type="caution">
    <text evidence="2">The sequence shown here is derived from an EMBL/GenBank/DDBJ whole genome shotgun (WGS) entry which is preliminary data.</text>
</comment>
<evidence type="ECO:0000259" key="1">
    <source>
        <dbReference type="Pfam" id="PF00535"/>
    </source>
</evidence>
<dbReference type="SUPFAM" id="SSF53448">
    <property type="entry name" value="Nucleotide-diphospho-sugar transferases"/>
    <property type="match status" value="1"/>
</dbReference>
<dbReference type="EMBL" id="BAAANH010000004">
    <property type="protein sequence ID" value="GAA1762350.1"/>
    <property type="molecule type" value="Genomic_DNA"/>
</dbReference>
<evidence type="ECO:0000313" key="3">
    <source>
        <dbReference type="Proteomes" id="UP001500506"/>
    </source>
</evidence>
<dbReference type="InterPro" id="IPR001173">
    <property type="entry name" value="Glyco_trans_2-like"/>
</dbReference>
<accession>A0ABN2KPS9</accession>
<name>A0ABN2KPS9_9MICO</name>
<dbReference type="RefSeq" id="WP_232497598.1">
    <property type="nucleotide sequence ID" value="NZ_BAAANH010000004.1"/>
</dbReference>
<feature type="domain" description="Glycosyltransferase 2-like" evidence="1">
    <location>
        <begin position="11"/>
        <end position="130"/>
    </location>
</feature>